<dbReference type="CDD" id="cd00712">
    <property type="entry name" value="AsnB"/>
    <property type="match status" value="1"/>
</dbReference>
<dbReference type="EMBL" id="LWQU01000122">
    <property type="protein sequence ID" value="OAN54203.1"/>
    <property type="molecule type" value="Genomic_DNA"/>
</dbReference>
<evidence type="ECO:0000256" key="6">
    <source>
        <dbReference type="ARBA" id="ARBA00022962"/>
    </source>
</evidence>
<dbReference type="CDD" id="cd01991">
    <property type="entry name" value="Asn_synthase_B_C"/>
    <property type="match status" value="1"/>
</dbReference>
<dbReference type="GO" id="GO:0005829">
    <property type="term" value="C:cytosol"/>
    <property type="evidence" value="ECO:0007669"/>
    <property type="project" value="TreeGrafter"/>
</dbReference>
<dbReference type="PIRSF" id="PIRSF001589">
    <property type="entry name" value="Asn_synthetase_glu-h"/>
    <property type="match status" value="1"/>
</dbReference>
<organism evidence="12 13">
    <name type="scientific">Magnetospirillum moscoviense</name>
    <dbReference type="NCBI Taxonomy" id="1437059"/>
    <lineage>
        <taxon>Bacteria</taxon>
        <taxon>Pseudomonadati</taxon>
        <taxon>Pseudomonadota</taxon>
        <taxon>Alphaproteobacteria</taxon>
        <taxon>Rhodospirillales</taxon>
        <taxon>Rhodospirillaceae</taxon>
        <taxon>Magnetospirillum</taxon>
    </lineage>
</organism>
<keyword evidence="8" id="KW-0028">Amino-acid biosynthesis</keyword>
<dbReference type="EC" id="6.3.5.4" evidence="3"/>
<accession>A0A178MV85</accession>
<dbReference type="InterPro" id="IPR029055">
    <property type="entry name" value="Ntn_hydrolases_N"/>
</dbReference>
<dbReference type="Pfam" id="PF00733">
    <property type="entry name" value="Asn_synthase"/>
    <property type="match status" value="1"/>
</dbReference>
<dbReference type="InterPro" id="IPR001962">
    <property type="entry name" value="Asn_synthase"/>
</dbReference>
<dbReference type="SUPFAM" id="SSF52402">
    <property type="entry name" value="Adenine nucleotide alpha hydrolases-like"/>
    <property type="match status" value="1"/>
</dbReference>
<reference evidence="12 13" key="1">
    <citation type="submission" date="2016-04" db="EMBL/GenBank/DDBJ databases">
        <title>Draft genome sequence of freshwater magnetotactic bacteria Magnetospirillum marisnigri SP-1 and Magnetospirillum moscoviense BB-1.</title>
        <authorList>
            <person name="Koziaeva V."/>
            <person name="Dziuba M.V."/>
            <person name="Ivanov T.M."/>
            <person name="Kuznetsov B."/>
            <person name="Grouzdev D.S."/>
        </authorList>
    </citation>
    <scope>NUCLEOTIDE SEQUENCE [LARGE SCALE GENOMIC DNA]</scope>
    <source>
        <strain evidence="12 13">BB-1</strain>
    </source>
</reference>
<evidence type="ECO:0000313" key="13">
    <source>
        <dbReference type="Proteomes" id="UP000078543"/>
    </source>
</evidence>
<evidence type="ECO:0000313" key="12">
    <source>
        <dbReference type="EMBL" id="OAN54203.1"/>
    </source>
</evidence>
<dbReference type="PANTHER" id="PTHR43284">
    <property type="entry name" value="ASPARAGINE SYNTHETASE (GLUTAMINE-HYDROLYZING)"/>
    <property type="match status" value="1"/>
</dbReference>
<dbReference type="InterPro" id="IPR014729">
    <property type="entry name" value="Rossmann-like_a/b/a_fold"/>
</dbReference>
<dbReference type="GO" id="GO:0005524">
    <property type="term" value="F:ATP binding"/>
    <property type="evidence" value="ECO:0007669"/>
    <property type="project" value="UniProtKB-KW"/>
</dbReference>
<keyword evidence="13" id="KW-1185">Reference proteome</keyword>
<feature type="domain" description="Glutamine amidotransferase type-2" evidence="11">
    <location>
        <begin position="2"/>
        <end position="218"/>
    </location>
</feature>
<keyword evidence="8" id="KW-0061">Asparagine biosynthesis</keyword>
<gene>
    <name evidence="12" type="ORF">A6A05_09145</name>
</gene>
<proteinExistence type="inferred from homology"/>
<comment type="catalytic activity">
    <reaction evidence="7">
        <text>L-aspartate + L-glutamine + ATP + H2O = L-asparagine + L-glutamate + AMP + diphosphate + H(+)</text>
        <dbReference type="Rhea" id="RHEA:12228"/>
        <dbReference type="ChEBI" id="CHEBI:15377"/>
        <dbReference type="ChEBI" id="CHEBI:15378"/>
        <dbReference type="ChEBI" id="CHEBI:29985"/>
        <dbReference type="ChEBI" id="CHEBI:29991"/>
        <dbReference type="ChEBI" id="CHEBI:30616"/>
        <dbReference type="ChEBI" id="CHEBI:33019"/>
        <dbReference type="ChEBI" id="CHEBI:58048"/>
        <dbReference type="ChEBI" id="CHEBI:58359"/>
        <dbReference type="ChEBI" id="CHEBI:456215"/>
        <dbReference type="EC" id="6.3.5.4"/>
    </reaction>
</comment>
<dbReference type="Gene3D" id="3.40.50.620">
    <property type="entry name" value="HUPs"/>
    <property type="match status" value="2"/>
</dbReference>
<evidence type="ECO:0000256" key="5">
    <source>
        <dbReference type="ARBA" id="ARBA00022840"/>
    </source>
</evidence>
<dbReference type="InterPro" id="IPR006426">
    <property type="entry name" value="Asn_synth_AEB"/>
</dbReference>
<evidence type="ECO:0000256" key="1">
    <source>
        <dbReference type="ARBA" id="ARBA00005187"/>
    </source>
</evidence>
<keyword evidence="5 9" id="KW-0067">ATP-binding</keyword>
<comment type="similarity">
    <text evidence="2">Belongs to the asparagine synthetase family.</text>
</comment>
<evidence type="ECO:0000259" key="11">
    <source>
        <dbReference type="PROSITE" id="PS51278"/>
    </source>
</evidence>
<feature type="site" description="Important for beta-aspartyl-AMP intermediate formation" evidence="10">
    <location>
        <position position="378"/>
    </location>
</feature>
<keyword evidence="6 8" id="KW-0315">Glutamine amidotransferase</keyword>
<name>A0A178MV85_9PROT</name>
<evidence type="ECO:0000256" key="9">
    <source>
        <dbReference type="PIRSR" id="PIRSR001589-2"/>
    </source>
</evidence>
<dbReference type="SUPFAM" id="SSF56235">
    <property type="entry name" value="N-terminal nucleophile aminohydrolases (Ntn hydrolases)"/>
    <property type="match status" value="1"/>
</dbReference>
<feature type="binding site" evidence="9">
    <location>
        <position position="104"/>
    </location>
    <ligand>
        <name>L-glutamine</name>
        <dbReference type="ChEBI" id="CHEBI:58359"/>
    </ligand>
</feature>
<sequence>MCGIAGLLHPPGAGSVEPGLLAGMSAAITHRGPDGSGLWLSDDRAIGLAHRRLSILDLSDGAAQPMANEDGTVRVTFNGEIYNHAALRRLLERAGHRFATDHSDTEVLVHGFEEWGIDGLLERLDGMFAFALWDQAGATLHLARDRMGIKPLYFARIDGAWAFASEIKALLAHPRLVRDVCAPALWHALSFLTAPAPLTLFEGVFKLPAGHRLDISAAGTLAAKRWWRPLPGRTPSVENLSAAARRDYFVTGIRTRLEAAVASHLAADVPVGAFLSGGIDSSSLVALMSRLAGSRVNTFTVGFTDHTHLNELDWAERVAGEFSTRHHVVTLAAPEMEAYLDELIHTQDEPIADWVCIPLHFVSELVRKSGVKVVMVGEGADELFCGYSSWMSWLDVHRRAWGPWRRWLPRPLRGLAAGLTAPLAWARPDLASRLDILDRAAQPDGELFWGGAVSLWEGQKAALVPDNRAFAGSPAAETLVATGLLPDEWLDPDSARVPGWVLGGFDHARPGSDQLTRMAHLDLSLRLPELLLMRVDKIAMASSLEARVPFLDHHLVDFAMDIPQADKVAGGAKDLLKQAVRGLIPDAVIDRPKMGFGAPMAQWLRGGFGAKARAEILSSSLLDRFGFSKKAVAAMIDDHIAGRRDASLPIWVLWNITAWNRRWIGEAPKARGGGCCG</sequence>
<dbReference type="InterPro" id="IPR017932">
    <property type="entry name" value="GATase_2_dom"/>
</dbReference>
<dbReference type="Gene3D" id="3.60.20.10">
    <property type="entry name" value="Glutamine Phosphoribosylpyrophosphate, subunit 1, domain 1"/>
    <property type="match status" value="1"/>
</dbReference>
<evidence type="ECO:0000256" key="7">
    <source>
        <dbReference type="ARBA" id="ARBA00048741"/>
    </source>
</evidence>
<dbReference type="PANTHER" id="PTHR43284:SF1">
    <property type="entry name" value="ASPARAGINE SYNTHETASE"/>
    <property type="match status" value="1"/>
</dbReference>
<dbReference type="PROSITE" id="PS51278">
    <property type="entry name" value="GATASE_TYPE_2"/>
    <property type="match status" value="1"/>
</dbReference>
<dbReference type="Pfam" id="PF13537">
    <property type="entry name" value="GATase_7"/>
    <property type="match status" value="1"/>
</dbReference>
<dbReference type="NCBIfam" id="TIGR01536">
    <property type="entry name" value="asn_synth_AEB"/>
    <property type="match status" value="1"/>
</dbReference>
<dbReference type="InterPro" id="IPR051786">
    <property type="entry name" value="ASN_synthetase/amidase"/>
</dbReference>
<dbReference type="Proteomes" id="UP000078543">
    <property type="component" value="Unassembled WGS sequence"/>
</dbReference>
<feature type="binding site" evidence="9">
    <location>
        <position position="301"/>
    </location>
    <ligand>
        <name>ATP</name>
        <dbReference type="ChEBI" id="CHEBI:30616"/>
    </ligand>
</feature>
<dbReference type="RefSeq" id="WP_172822207.1">
    <property type="nucleotide sequence ID" value="NZ_LWQU01000122.1"/>
</dbReference>
<evidence type="ECO:0000256" key="4">
    <source>
        <dbReference type="ARBA" id="ARBA00022741"/>
    </source>
</evidence>
<dbReference type="AlphaFoldDB" id="A0A178MV85"/>
<comment type="pathway">
    <text evidence="1">Amino-acid biosynthesis; L-asparagine biosynthesis; L-asparagine from L-aspartate (L-Gln route): step 1/1.</text>
</comment>
<dbReference type="GO" id="GO:0004066">
    <property type="term" value="F:asparagine synthase (glutamine-hydrolyzing) activity"/>
    <property type="evidence" value="ECO:0007669"/>
    <property type="project" value="UniProtKB-EC"/>
</dbReference>
<evidence type="ECO:0000256" key="2">
    <source>
        <dbReference type="ARBA" id="ARBA00005752"/>
    </source>
</evidence>
<evidence type="ECO:0000256" key="8">
    <source>
        <dbReference type="PIRSR" id="PIRSR001589-1"/>
    </source>
</evidence>
<comment type="caution">
    <text evidence="12">The sequence shown here is derived from an EMBL/GenBank/DDBJ whole genome shotgun (WGS) entry which is preliminary data.</text>
</comment>
<dbReference type="STRING" id="1437059.A6A05_09145"/>
<feature type="active site" description="For GATase activity" evidence="8">
    <location>
        <position position="2"/>
    </location>
</feature>
<protein>
    <recommendedName>
        <fullName evidence="3">asparagine synthase (glutamine-hydrolyzing)</fullName>
        <ecNumber evidence="3">6.3.5.4</ecNumber>
    </recommendedName>
</protein>
<keyword evidence="4 9" id="KW-0547">Nucleotide-binding</keyword>
<dbReference type="InterPro" id="IPR033738">
    <property type="entry name" value="AsnB_N"/>
</dbReference>
<evidence type="ECO:0000256" key="3">
    <source>
        <dbReference type="ARBA" id="ARBA00012737"/>
    </source>
</evidence>
<evidence type="ECO:0000256" key="10">
    <source>
        <dbReference type="PIRSR" id="PIRSR001589-3"/>
    </source>
</evidence>
<dbReference type="GO" id="GO:0006529">
    <property type="term" value="P:asparagine biosynthetic process"/>
    <property type="evidence" value="ECO:0007669"/>
    <property type="project" value="UniProtKB-KW"/>
</dbReference>